<evidence type="ECO:0000313" key="22">
    <source>
        <dbReference type="EMBL" id="CAA2614755.1"/>
    </source>
</evidence>
<dbReference type="Gene3D" id="1.10.510.10">
    <property type="entry name" value="Transferase(Phosphotransferase) domain 1"/>
    <property type="match status" value="1"/>
</dbReference>
<dbReference type="PROSITE" id="PS00107">
    <property type="entry name" value="PROTEIN_KINASE_ATP"/>
    <property type="match status" value="1"/>
</dbReference>
<dbReference type="EC" id="2.7.11.1" evidence="2"/>
<keyword evidence="8" id="KW-0677">Repeat</keyword>
<keyword evidence="12 19" id="KW-1133">Transmembrane helix</keyword>
<keyword evidence="7 20" id="KW-0732">Signal</keyword>
<dbReference type="EMBL" id="LR743588">
    <property type="protein sequence ID" value="CAA2614755.1"/>
    <property type="molecule type" value="Genomic_DNA"/>
</dbReference>
<proteinExistence type="predicted"/>
<evidence type="ECO:0000256" key="14">
    <source>
        <dbReference type="ARBA" id="ARBA00023170"/>
    </source>
</evidence>
<gene>
    <name evidence="22" type="ORF">SI7747_01001126</name>
</gene>
<dbReference type="InterPro" id="IPR011009">
    <property type="entry name" value="Kinase-like_dom_sf"/>
</dbReference>
<organism evidence="22">
    <name type="scientific">Spirodela intermedia</name>
    <name type="common">Intermediate duckweed</name>
    <dbReference type="NCBI Taxonomy" id="51605"/>
    <lineage>
        <taxon>Eukaryota</taxon>
        <taxon>Viridiplantae</taxon>
        <taxon>Streptophyta</taxon>
        <taxon>Embryophyta</taxon>
        <taxon>Tracheophyta</taxon>
        <taxon>Spermatophyta</taxon>
        <taxon>Magnoliopsida</taxon>
        <taxon>Liliopsida</taxon>
        <taxon>Araceae</taxon>
        <taxon>Lemnoideae</taxon>
        <taxon>Spirodela</taxon>
    </lineage>
</organism>
<protein>
    <recommendedName>
        <fullName evidence="2">non-specific serine/threonine protein kinase</fullName>
        <ecNumber evidence="2">2.7.11.1</ecNumber>
    </recommendedName>
</protein>
<name>A0A7I8I9Z2_SPIIN</name>
<keyword evidence="5" id="KW-0808">Transferase</keyword>
<keyword evidence="10" id="KW-0418">Kinase</keyword>
<keyword evidence="23" id="KW-1185">Reference proteome</keyword>
<evidence type="ECO:0000259" key="21">
    <source>
        <dbReference type="PROSITE" id="PS50011"/>
    </source>
</evidence>
<dbReference type="InterPro" id="IPR001611">
    <property type="entry name" value="Leu-rich_rpt"/>
</dbReference>
<evidence type="ECO:0000256" key="11">
    <source>
        <dbReference type="ARBA" id="ARBA00022840"/>
    </source>
</evidence>
<keyword evidence="3" id="KW-0723">Serine/threonine-protein kinase</keyword>
<dbReference type="Gene3D" id="3.30.200.20">
    <property type="entry name" value="Phosphorylase Kinase, domain 1"/>
    <property type="match status" value="1"/>
</dbReference>
<dbReference type="PANTHER" id="PTHR45974:SF242">
    <property type="entry name" value="LEUCINE-RICH REPEAT PROTEIN KINASE FAMILY PROTEIN"/>
    <property type="match status" value="1"/>
</dbReference>
<evidence type="ECO:0000256" key="9">
    <source>
        <dbReference type="ARBA" id="ARBA00022741"/>
    </source>
</evidence>
<dbReference type="SUPFAM" id="SSF52058">
    <property type="entry name" value="L domain-like"/>
    <property type="match status" value="1"/>
</dbReference>
<feature type="signal peptide" evidence="20">
    <location>
        <begin position="1"/>
        <end position="24"/>
    </location>
</feature>
<comment type="subcellular location">
    <subcellularLocation>
        <location evidence="1">Cell membrane</location>
        <topology evidence="1">Single-pass membrane protein</topology>
    </subcellularLocation>
</comment>
<sequence length="920" mass="100857">MASAMAPAMLLLMFCVVGFGIVSATTDPGDAAVLRNLRQIWKNTPPNWGESDDPCGASWDGIACNNSRVVKLTMVSVGLEGTLSDDIGQLADLQLLDLSYNINLTGRIPSSIGNLQKLETLSLPGCNFGGSIPTEIGNMQKLKFLALNSNNLTGGIPPSLGSLPHLDWLDLGTTTSLGQFPSPHHFNKNQLSGNIPESLFNSNMTLIHILFDGNNFTGFIPSSFCDPPGVFFPSLRHSTRCFLCIWFRNLANNALTGDIPDLTGMTNLHYVDLSNNLFTASVAPSWFSNLRSLTVLVMQYGGLVGGVPIELFRFPRLQELILRNNKFNGTVDMGTSVGSELQLVDLRGNVITGVQNELQLAGRALRLTGNPVCNAQIEDKDFCKSEVETAKYSTVSNCNNNTCTEGQGVRPRTCDCGHPYAGTLIFRGPLFRDLRNSTRFQSLERELRDKLNLGEDSVSLQDPFFDVDEYLQVHLELFPSDGKFFNRTEVQRLGSALSTQEFKPHEDEWGPYVSRVKSTDGNRRKFSGAVVAGIAAGCGALLIGLIAVGIYAVRERRVAERARRITNPFAHWATDDAEAGSAPQLNGVTFFSFNEVKNCTDNFSEDNEIGAGGYGQVYKGKLPNGQLVAIKRAKQGSMQGALEFKTEIELLSRVHHMNLVRLVGFCFEKGEQMLIYEYIPYGTLAESLSGKVGIQLNWLHRLRIALGSARGLAYLHELADPPIIHRDVKTANILLDERLTAKVADFGLSKLVSDAEHDNVSTAVKGTLGYLDPEYFATHQLTDKSDVYSFGVVMLELITGKKPIEKNRYIVREVRAALESHTPNLVGLAKFVDLAMQCVEHFSADRPTMREVVKEIESILDNDGIDSRSTSMVSSFADFGAAADAARRRHSESLSSLELSSNAFDSSAAVYILPPIVEPK</sequence>
<evidence type="ECO:0000256" key="19">
    <source>
        <dbReference type="SAM" id="Phobius"/>
    </source>
</evidence>
<dbReference type="FunFam" id="3.30.200.20:FF:000328">
    <property type="entry name" value="Leucine-rich repeat protein kinase family protein"/>
    <property type="match status" value="1"/>
</dbReference>
<dbReference type="EMBL" id="CACRZD030000001">
    <property type="protein sequence ID" value="CAA6654536.1"/>
    <property type="molecule type" value="Genomic_DNA"/>
</dbReference>
<evidence type="ECO:0000313" key="23">
    <source>
        <dbReference type="Proteomes" id="UP001189122"/>
    </source>
</evidence>
<evidence type="ECO:0000256" key="15">
    <source>
        <dbReference type="ARBA" id="ARBA00023180"/>
    </source>
</evidence>
<keyword evidence="15" id="KW-0325">Glycoprotein</keyword>
<evidence type="ECO:0000256" key="12">
    <source>
        <dbReference type="ARBA" id="ARBA00022989"/>
    </source>
</evidence>
<dbReference type="GO" id="GO:0005524">
    <property type="term" value="F:ATP binding"/>
    <property type="evidence" value="ECO:0007669"/>
    <property type="project" value="UniProtKB-UniRule"/>
</dbReference>
<feature type="binding site" evidence="18">
    <location>
        <position position="631"/>
    </location>
    <ligand>
        <name>ATP</name>
        <dbReference type="ChEBI" id="CHEBI:30616"/>
    </ligand>
</feature>
<keyword evidence="14" id="KW-0675">Receptor</keyword>
<dbReference type="SMART" id="SM00220">
    <property type="entry name" value="S_TKc"/>
    <property type="match status" value="1"/>
</dbReference>
<comment type="catalytic activity">
    <reaction evidence="16">
        <text>L-threonyl-[protein] + ATP = O-phospho-L-threonyl-[protein] + ADP + H(+)</text>
        <dbReference type="Rhea" id="RHEA:46608"/>
        <dbReference type="Rhea" id="RHEA-COMP:11060"/>
        <dbReference type="Rhea" id="RHEA-COMP:11605"/>
        <dbReference type="ChEBI" id="CHEBI:15378"/>
        <dbReference type="ChEBI" id="CHEBI:30013"/>
        <dbReference type="ChEBI" id="CHEBI:30616"/>
        <dbReference type="ChEBI" id="CHEBI:61977"/>
        <dbReference type="ChEBI" id="CHEBI:456216"/>
        <dbReference type="EC" id="2.7.11.1"/>
    </reaction>
</comment>
<evidence type="ECO:0000256" key="18">
    <source>
        <dbReference type="PROSITE-ProRule" id="PRU10141"/>
    </source>
</evidence>
<feature type="transmembrane region" description="Helical" evidence="19">
    <location>
        <begin position="526"/>
        <end position="553"/>
    </location>
</feature>
<accession>A0A7I8I9Z2</accession>
<keyword evidence="6 19" id="KW-0812">Transmembrane</keyword>
<dbReference type="GO" id="GO:0004674">
    <property type="term" value="F:protein serine/threonine kinase activity"/>
    <property type="evidence" value="ECO:0007669"/>
    <property type="project" value="UniProtKB-KW"/>
</dbReference>
<dbReference type="Gene3D" id="3.80.10.10">
    <property type="entry name" value="Ribonuclease Inhibitor"/>
    <property type="match status" value="2"/>
</dbReference>
<comment type="catalytic activity">
    <reaction evidence="17">
        <text>L-seryl-[protein] + ATP = O-phospho-L-seryl-[protein] + ADP + H(+)</text>
        <dbReference type="Rhea" id="RHEA:17989"/>
        <dbReference type="Rhea" id="RHEA-COMP:9863"/>
        <dbReference type="Rhea" id="RHEA-COMP:11604"/>
        <dbReference type="ChEBI" id="CHEBI:15378"/>
        <dbReference type="ChEBI" id="CHEBI:29999"/>
        <dbReference type="ChEBI" id="CHEBI:30616"/>
        <dbReference type="ChEBI" id="CHEBI:83421"/>
        <dbReference type="ChEBI" id="CHEBI:456216"/>
        <dbReference type="EC" id="2.7.11.1"/>
    </reaction>
</comment>
<dbReference type="Pfam" id="PF07714">
    <property type="entry name" value="PK_Tyr_Ser-Thr"/>
    <property type="match status" value="1"/>
</dbReference>
<evidence type="ECO:0000256" key="7">
    <source>
        <dbReference type="ARBA" id="ARBA00022729"/>
    </source>
</evidence>
<dbReference type="InterPro" id="IPR008271">
    <property type="entry name" value="Ser/Thr_kinase_AS"/>
</dbReference>
<reference evidence="22 23" key="1">
    <citation type="submission" date="2019-12" db="EMBL/GenBank/DDBJ databases">
        <authorList>
            <person name="Scholz U."/>
            <person name="Mascher M."/>
            <person name="Fiebig A."/>
        </authorList>
    </citation>
    <scope>NUCLEOTIDE SEQUENCE</scope>
</reference>
<evidence type="ECO:0000256" key="8">
    <source>
        <dbReference type="ARBA" id="ARBA00022737"/>
    </source>
</evidence>
<evidence type="ECO:0000256" key="4">
    <source>
        <dbReference type="ARBA" id="ARBA00022614"/>
    </source>
</evidence>
<dbReference type="InterPro" id="IPR000719">
    <property type="entry name" value="Prot_kinase_dom"/>
</dbReference>
<evidence type="ECO:0000256" key="3">
    <source>
        <dbReference type="ARBA" id="ARBA00022527"/>
    </source>
</evidence>
<evidence type="ECO:0000256" key="20">
    <source>
        <dbReference type="SAM" id="SignalP"/>
    </source>
</evidence>
<dbReference type="PROSITE" id="PS00108">
    <property type="entry name" value="PROTEIN_KINASE_ST"/>
    <property type="match status" value="1"/>
</dbReference>
<dbReference type="InterPro" id="IPR001245">
    <property type="entry name" value="Ser-Thr/Tyr_kinase_cat_dom"/>
</dbReference>
<evidence type="ECO:0000256" key="2">
    <source>
        <dbReference type="ARBA" id="ARBA00012513"/>
    </source>
</evidence>
<dbReference type="Pfam" id="PF13855">
    <property type="entry name" value="LRR_8"/>
    <property type="match status" value="1"/>
</dbReference>
<dbReference type="AlphaFoldDB" id="A0A7I8I9Z2"/>
<evidence type="ECO:0000256" key="13">
    <source>
        <dbReference type="ARBA" id="ARBA00023136"/>
    </source>
</evidence>
<feature type="chain" id="PRO_5029785920" description="non-specific serine/threonine protein kinase" evidence="20">
    <location>
        <begin position="25"/>
        <end position="920"/>
    </location>
</feature>
<keyword evidence="11 18" id="KW-0067">ATP-binding</keyword>
<dbReference type="FunFam" id="1.10.510.10:FF:000309">
    <property type="entry name" value="Leucine-rich repeat receptor-like protein kinase"/>
    <property type="match status" value="1"/>
</dbReference>
<keyword evidence="9 18" id="KW-0547">Nucleotide-binding</keyword>
<evidence type="ECO:0000256" key="1">
    <source>
        <dbReference type="ARBA" id="ARBA00004162"/>
    </source>
</evidence>
<dbReference type="InterPro" id="IPR032675">
    <property type="entry name" value="LRR_dom_sf"/>
</dbReference>
<dbReference type="PANTHER" id="PTHR45974">
    <property type="entry name" value="RECEPTOR-LIKE PROTEIN 55"/>
    <property type="match status" value="1"/>
</dbReference>
<keyword evidence="4" id="KW-0433">Leucine-rich repeat</keyword>
<dbReference type="PROSITE" id="PS50011">
    <property type="entry name" value="PROTEIN_KINASE_DOM"/>
    <property type="match status" value="1"/>
</dbReference>
<dbReference type="GO" id="GO:0005886">
    <property type="term" value="C:plasma membrane"/>
    <property type="evidence" value="ECO:0007669"/>
    <property type="project" value="UniProtKB-SubCell"/>
</dbReference>
<dbReference type="Proteomes" id="UP001189122">
    <property type="component" value="Unassembled WGS sequence"/>
</dbReference>
<evidence type="ECO:0000256" key="16">
    <source>
        <dbReference type="ARBA" id="ARBA00047899"/>
    </source>
</evidence>
<feature type="domain" description="Protein kinase" evidence="21">
    <location>
        <begin position="603"/>
        <end position="860"/>
    </location>
</feature>
<dbReference type="Pfam" id="PF00560">
    <property type="entry name" value="LRR_1"/>
    <property type="match status" value="2"/>
</dbReference>
<dbReference type="FunFam" id="3.80.10.10:FF:000363">
    <property type="entry name" value="Leucine-rich repeat family protein"/>
    <property type="match status" value="1"/>
</dbReference>
<evidence type="ECO:0000256" key="10">
    <source>
        <dbReference type="ARBA" id="ARBA00022777"/>
    </source>
</evidence>
<keyword evidence="13 19" id="KW-0472">Membrane</keyword>
<dbReference type="CDD" id="cd14066">
    <property type="entry name" value="STKc_IRAK"/>
    <property type="match status" value="1"/>
</dbReference>
<evidence type="ECO:0000256" key="5">
    <source>
        <dbReference type="ARBA" id="ARBA00022679"/>
    </source>
</evidence>
<evidence type="ECO:0000256" key="6">
    <source>
        <dbReference type="ARBA" id="ARBA00022692"/>
    </source>
</evidence>
<evidence type="ECO:0000256" key="17">
    <source>
        <dbReference type="ARBA" id="ARBA00048679"/>
    </source>
</evidence>
<dbReference type="SUPFAM" id="SSF56112">
    <property type="entry name" value="Protein kinase-like (PK-like)"/>
    <property type="match status" value="1"/>
</dbReference>
<dbReference type="InterPro" id="IPR017441">
    <property type="entry name" value="Protein_kinase_ATP_BS"/>
</dbReference>